<dbReference type="Proteomes" id="UP000010931">
    <property type="component" value="Unassembled WGS sequence"/>
</dbReference>
<evidence type="ECO:0000313" key="1">
    <source>
        <dbReference type="EMBL" id="ELP62370.1"/>
    </source>
</evidence>
<organism evidence="1 2">
    <name type="scientific">Streptomyces turgidiscabies (strain Car8)</name>
    <dbReference type="NCBI Taxonomy" id="698760"/>
    <lineage>
        <taxon>Bacteria</taxon>
        <taxon>Bacillati</taxon>
        <taxon>Actinomycetota</taxon>
        <taxon>Actinomycetes</taxon>
        <taxon>Kitasatosporales</taxon>
        <taxon>Streptomycetaceae</taxon>
        <taxon>Streptomyces</taxon>
    </lineage>
</organism>
<dbReference type="AlphaFoldDB" id="L7EVF2"/>
<comment type="caution">
    <text evidence="1">The sequence shown here is derived from an EMBL/GenBank/DDBJ whole genome shotgun (WGS) entry which is preliminary data.</text>
</comment>
<dbReference type="EMBL" id="AEJB01000619">
    <property type="protein sequence ID" value="ELP62370.1"/>
    <property type="molecule type" value="Genomic_DNA"/>
</dbReference>
<sequence length="53" mass="5995">MYGSGHPYTVLVVHPRSTCDAEHTGAHKIYPFTAVYMSHRVNRVDSVHTVCCY</sequence>
<keyword evidence="2" id="KW-1185">Reference proteome</keyword>
<gene>
    <name evidence="1" type="ORF">STRTUCAR8_06643</name>
</gene>
<reference evidence="1 2" key="1">
    <citation type="journal article" date="2011" name="Plasmid">
        <title>Streptomyces turgidiscabies Car8 contains a modular pathogenicity island that shares virulence genes with other actinobacterial plant pathogens.</title>
        <authorList>
            <person name="Huguet-Tapia J.C."/>
            <person name="Badger J.H."/>
            <person name="Loria R."/>
            <person name="Pettis G.S."/>
        </authorList>
    </citation>
    <scope>NUCLEOTIDE SEQUENCE [LARGE SCALE GENOMIC DNA]</scope>
    <source>
        <strain evidence="1 2">Car8</strain>
    </source>
</reference>
<accession>L7EVF2</accession>
<name>L7EVF2_STRT8</name>
<dbReference type="PATRIC" id="fig|698760.3.peg.8688"/>
<protein>
    <submittedName>
        <fullName evidence="1">Uncharacterized protein</fullName>
    </submittedName>
</protein>
<proteinExistence type="predicted"/>
<evidence type="ECO:0000313" key="2">
    <source>
        <dbReference type="Proteomes" id="UP000010931"/>
    </source>
</evidence>